<dbReference type="Pfam" id="PF08240">
    <property type="entry name" value="ADH_N"/>
    <property type="match status" value="1"/>
</dbReference>
<gene>
    <name evidence="3" type="ORF">JGB26_07990</name>
</gene>
<evidence type="ECO:0000259" key="2">
    <source>
        <dbReference type="SMART" id="SM00829"/>
    </source>
</evidence>
<organism evidence="3 4">
    <name type="scientific">Streptomyces flavofungini</name>
    <dbReference type="NCBI Taxonomy" id="68200"/>
    <lineage>
        <taxon>Bacteria</taxon>
        <taxon>Bacillati</taxon>
        <taxon>Actinomycetota</taxon>
        <taxon>Actinomycetes</taxon>
        <taxon>Kitasatosporales</taxon>
        <taxon>Streptomycetaceae</taxon>
        <taxon>Streptomyces</taxon>
    </lineage>
</organism>
<accession>A0ABS0X1K0</accession>
<dbReference type="Pfam" id="PF13602">
    <property type="entry name" value="ADH_zinc_N_2"/>
    <property type="match status" value="1"/>
</dbReference>
<dbReference type="Gene3D" id="3.40.50.720">
    <property type="entry name" value="NAD(P)-binding Rossmann-like Domain"/>
    <property type="match status" value="1"/>
</dbReference>
<evidence type="ECO:0000313" key="4">
    <source>
        <dbReference type="Proteomes" id="UP000634780"/>
    </source>
</evidence>
<dbReference type="InterPro" id="IPR011032">
    <property type="entry name" value="GroES-like_sf"/>
</dbReference>
<feature type="region of interest" description="Disordered" evidence="1">
    <location>
        <begin position="1"/>
        <end position="21"/>
    </location>
</feature>
<dbReference type="EMBL" id="JAEKOZ010000004">
    <property type="protein sequence ID" value="MBJ3807060.1"/>
    <property type="molecule type" value="Genomic_DNA"/>
</dbReference>
<keyword evidence="4" id="KW-1185">Reference proteome</keyword>
<reference evidence="3 4" key="1">
    <citation type="submission" date="2020-12" db="EMBL/GenBank/DDBJ databases">
        <title>Streptomyces typhae sp. nov., a novel endophytic actinomycete isolated from the root of cattail pollen (Typha angustifolia L.).</title>
        <authorList>
            <person name="Peng C."/>
            <person name="Liu C."/>
        </authorList>
    </citation>
    <scope>NUCLEOTIDE SEQUENCE [LARGE SCALE GENOMIC DNA]</scope>
    <source>
        <strain evidence="3 4">JCM 4753</strain>
    </source>
</reference>
<dbReference type="SUPFAM" id="SSF51735">
    <property type="entry name" value="NAD(P)-binding Rossmann-fold domains"/>
    <property type="match status" value="1"/>
</dbReference>
<comment type="caution">
    <text evidence="3">The sequence shown here is derived from an EMBL/GenBank/DDBJ whole genome shotgun (WGS) entry which is preliminary data.</text>
</comment>
<dbReference type="RefSeq" id="WP_190118390.1">
    <property type="nucleotide sequence ID" value="NZ_BMVR01000010.1"/>
</dbReference>
<dbReference type="InterPro" id="IPR051397">
    <property type="entry name" value="Zn-ADH-like_protein"/>
</dbReference>
<evidence type="ECO:0000313" key="3">
    <source>
        <dbReference type="EMBL" id="MBJ3807060.1"/>
    </source>
</evidence>
<feature type="compositionally biased region" description="Low complexity" evidence="1">
    <location>
        <begin position="11"/>
        <end position="21"/>
    </location>
</feature>
<dbReference type="Proteomes" id="UP000634780">
    <property type="component" value="Unassembled WGS sequence"/>
</dbReference>
<dbReference type="PANTHER" id="PTHR43677:SF4">
    <property type="entry name" value="QUINONE OXIDOREDUCTASE-LIKE PROTEIN 2"/>
    <property type="match status" value="1"/>
</dbReference>
<dbReference type="InterPro" id="IPR036291">
    <property type="entry name" value="NAD(P)-bd_dom_sf"/>
</dbReference>
<evidence type="ECO:0000256" key="1">
    <source>
        <dbReference type="SAM" id="MobiDB-lite"/>
    </source>
</evidence>
<proteinExistence type="predicted"/>
<protein>
    <submittedName>
        <fullName evidence="3">Zinc-binding dehydrogenase</fullName>
    </submittedName>
</protein>
<name>A0ABS0X1K0_9ACTN</name>
<dbReference type="CDD" id="cd08273">
    <property type="entry name" value="MDR8"/>
    <property type="match status" value="1"/>
</dbReference>
<dbReference type="SUPFAM" id="SSF50129">
    <property type="entry name" value="GroES-like"/>
    <property type="match status" value="1"/>
</dbReference>
<dbReference type="SMART" id="SM00829">
    <property type="entry name" value="PKS_ER"/>
    <property type="match status" value="1"/>
</dbReference>
<sequence>MRETHTIENQPTANTAPATTAPATAATAATAGVIATQVVLPGVVEPTGLEITQVAAPTPGQGEVLLAMAATGVSFAEQQMRRGKYYDQPPFPFVPGYDLVGRVVATGQGVDTALTGRRFAALTKTGGWASHVVVAAADLVEVPESVTSADAETLVVNGITAWQMLHRTAEVEAGDTIVVLGANGGVGSALVQLARIAGVRVIGTASPRHHDKLRELDVTPVDYRDPDLYGRLRGLAPNGVQAVFDHVGGEAVVESFRLLAPGGTLVSYGTASTRDAAGSSKAPVLKLFARLAMWNAMPNSRHAHFFNIWAGKRRAAAFRERLRADLGQVFALLAEGRLKPQVAARVPLSRAADAMRLAESGTVAGKVVLVPDEALGDARDAQTGR</sequence>
<dbReference type="PANTHER" id="PTHR43677">
    <property type="entry name" value="SHORT-CHAIN DEHYDROGENASE/REDUCTASE"/>
    <property type="match status" value="1"/>
</dbReference>
<dbReference type="InterPro" id="IPR020843">
    <property type="entry name" value="ER"/>
</dbReference>
<feature type="domain" description="Enoyl reductase (ER)" evidence="2">
    <location>
        <begin position="42"/>
        <end position="369"/>
    </location>
</feature>
<dbReference type="Gene3D" id="3.90.180.10">
    <property type="entry name" value="Medium-chain alcohol dehydrogenases, catalytic domain"/>
    <property type="match status" value="1"/>
</dbReference>
<dbReference type="InterPro" id="IPR013154">
    <property type="entry name" value="ADH-like_N"/>
</dbReference>